<keyword evidence="7 12" id="KW-0067">ATP-binding</keyword>
<dbReference type="GO" id="GO:0005524">
    <property type="term" value="F:ATP binding"/>
    <property type="evidence" value="ECO:0007669"/>
    <property type="project" value="UniProtKB-UniRule"/>
</dbReference>
<evidence type="ECO:0000256" key="3">
    <source>
        <dbReference type="ARBA" id="ARBA00022527"/>
    </source>
</evidence>
<evidence type="ECO:0000256" key="8">
    <source>
        <dbReference type="ARBA" id="ARBA00023006"/>
    </source>
</evidence>
<dbReference type="Gene3D" id="1.10.510.10">
    <property type="entry name" value="Transferase(Phosphotransferase) domain 1"/>
    <property type="match status" value="1"/>
</dbReference>
<dbReference type="GO" id="GO:0004674">
    <property type="term" value="F:protein serine/threonine kinase activity"/>
    <property type="evidence" value="ECO:0007669"/>
    <property type="project" value="UniProtKB-KW"/>
</dbReference>
<dbReference type="InterPro" id="IPR045269">
    <property type="entry name" value="Atg1-like"/>
</dbReference>
<evidence type="ECO:0000256" key="10">
    <source>
        <dbReference type="ARBA" id="ARBA00047899"/>
    </source>
</evidence>
<comment type="similarity">
    <text evidence="13">Belongs to the protein kinase superfamily.</text>
</comment>
<sequence length="282" mass="31671">EMSAAPPRQTRDAGSDIIGKFKVGMEIGKGSFATVYRGKNIETKELVAIKAVLWSKLNKKLLENLESEIKILKNVNHPHVVGLIDCQKNQKFIHLIMDYCSLGDLSQFIKRRDNVPGGGLNEVVARHFIQQLASALKFLHTKNLIHRDVKPQNLLLDPPPGDQFEELPGYIGLRALPTLKLADFGFARILPSTAMAETLCGSPLYMAPEILRYEKYDGKVDLWSTGAVSYEMLVGKPPYSATNHVELLRRIESSDDRVDFPDRIPIGDDLKAMVRRLLKRNP</sequence>
<dbReference type="PROSITE" id="PS00107">
    <property type="entry name" value="PROTEIN_KINASE_ATP"/>
    <property type="match status" value="1"/>
</dbReference>
<feature type="non-terminal residue" evidence="15">
    <location>
        <position position="1"/>
    </location>
</feature>
<keyword evidence="4" id="KW-0808">Transferase</keyword>
<dbReference type="CDD" id="cd14009">
    <property type="entry name" value="STKc_ATG1_ULK_like"/>
    <property type="match status" value="1"/>
</dbReference>
<dbReference type="GO" id="GO:0000422">
    <property type="term" value="P:autophagy of mitochondrion"/>
    <property type="evidence" value="ECO:0007669"/>
    <property type="project" value="TreeGrafter"/>
</dbReference>
<dbReference type="GO" id="GO:0005776">
    <property type="term" value="C:autophagosome"/>
    <property type="evidence" value="ECO:0007669"/>
    <property type="project" value="TreeGrafter"/>
</dbReference>
<dbReference type="Proteomes" id="UP000275078">
    <property type="component" value="Unassembled WGS sequence"/>
</dbReference>
<dbReference type="EMBL" id="ML119654">
    <property type="protein sequence ID" value="RPA85334.1"/>
    <property type="molecule type" value="Genomic_DNA"/>
</dbReference>
<dbReference type="InterPro" id="IPR011009">
    <property type="entry name" value="Kinase-like_dom_sf"/>
</dbReference>
<dbReference type="PROSITE" id="PS50011">
    <property type="entry name" value="PROTEIN_KINASE_DOM"/>
    <property type="match status" value="1"/>
</dbReference>
<dbReference type="SUPFAM" id="SSF56112">
    <property type="entry name" value="Protein kinase-like (PK-like)"/>
    <property type="match status" value="1"/>
</dbReference>
<keyword evidence="3 13" id="KW-0723">Serine/threonine-protein kinase</keyword>
<evidence type="ECO:0000256" key="12">
    <source>
        <dbReference type="PROSITE-ProRule" id="PRU10141"/>
    </source>
</evidence>
<dbReference type="GO" id="GO:0005829">
    <property type="term" value="C:cytosol"/>
    <property type="evidence" value="ECO:0007669"/>
    <property type="project" value="TreeGrafter"/>
</dbReference>
<evidence type="ECO:0000256" key="2">
    <source>
        <dbReference type="ARBA" id="ARBA00012513"/>
    </source>
</evidence>
<name>A0A3N4IUR1_ASCIM</name>
<dbReference type="GO" id="GO:0034727">
    <property type="term" value="P:piecemeal microautophagy of the nucleus"/>
    <property type="evidence" value="ECO:0007669"/>
    <property type="project" value="TreeGrafter"/>
</dbReference>
<dbReference type="GO" id="GO:0000045">
    <property type="term" value="P:autophagosome assembly"/>
    <property type="evidence" value="ECO:0007669"/>
    <property type="project" value="TreeGrafter"/>
</dbReference>
<dbReference type="GO" id="GO:0034045">
    <property type="term" value="C:phagophore assembly site membrane"/>
    <property type="evidence" value="ECO:0007669"/>
    <property type="project" value="UniProtKB-SubCell"/>
</dbReference>
<dbReference type="STRING" id="1160509.A0A3N4IUR1"/>
<keyword evidence="6 15" id="KW-0418">Kinase</keyword>
<evidence type="ECO:0000256" key="6">
    <source>
        <dbReference type="ARBA" id="ARBA00022777"/>
    </source>
</evidence>
<reference evidence="15 16" key="1">
    <citation type="journal article" date="2018" name="Nat. Ecol. Evol.">
        <title>Pezizomycetes genomes reveal the molecular basis of ectomycorrhizal truffle lifestyle.</title>
        <authorList>
            <person name="Murat C."/>
            <person name="Payen T."/>
            <person name="Noel B."/>
            <person name="Kuo A."/>
            <person name="Morin E."/>
            <person name="Chen J."/>
            <person name="Kohler A."/>
            <person name="Krizsan K."/>
            <person name="Balestrini R."/>
            <person name="Da Silva C."/>
            <person name="Montanini B."/>
            <person name="Hainaut M."/>
            <person name="Levati E."/>
            <person name="Barry K.W."/>
            <person name="Belfiori B."/>
            <person name="Cichocki N."/>
            <person name="Clum A."/>
            <person name="Dockter R.B."/>
            <person name="Fauchery L."/>
            <person name="Guy J."/>
            <person name="Iotti M."/>
            <person name="Le Tacon F."/>
            <person name="Lindquist E.A."/>
            <person name="Lipzen A."/>
            <person name="Malagnac F."/>
            <person name="Mello A."/>
            <person name="Molinier V."/>
            <person name="Miyauchi S."/>
            <person name="Poulain J."/>
            <person name="Riccioni C."/>
            <person name="Rubini A."/>
            <person name="Sitrit Y."/>
            <person name="Splivallo R."/>
            <person name="Traeger S."/>
            <person name="Wang M."/>
            <person name="Zifcakova L."/>
            <person name="Wipf D."/>
            <person name="Zambonelli A."/>
            <person name="Paolocci F."/>
            <person name="Nowrousian M."/>
            <person name="Ottonello S."/>
            <person name="Baldrian P."/>
            <person name="Spatafora J.W."/>
            <person name="Henrissat B."/>
            <person name="Nagy L.G."/>
            <person name="Aury J.M."/>
            <person name="Wincker P."/>
            <person name="Grigoriev I.V."/>
            <person name="Bonfante P."/>
            <person name="Martin F.M."/>
        </authorList>
    </citation>
    <scope>NUCLEOTIDE SEQUENCE [LARGE SCALE GENOMIC DNA]</scope>
    <source>
        <strain evidence="15 16">RN42</strain>
    </source>
</reference>
<dbReference type="SMART" id="SM00220">
    <property type="entry name" value="S_TKc"/>
    <property type="match status" value="1"/>
</dbReference>
<dbReference type="InterPro" id="IPR000719">
    <property type="entry name" value="Prot_kinase_dom"/>
</dbReference>
<dbReference type="AlphaFoldDB" id="A0A3N4IUR1"/>
<dbReference type="PANTHER" id="PTHR24348">
    <property type="entry name" value="SERINE/THREONINE-PROTEIN KINASE UNC-51-RELATED"/>
    <property type="match status" value="1"/>
</dbReference>
<dbReference type="InterPro" id="IPR008271">
    <property type="entry name" value="Ser/Thr_kinase_AS"/>
</dbReference>
<keyword evidence="5 12" id="KW-0547">Nucleotide-binding</keyword>
<accession>A0A3N4IUR1</accession>
<dbReference type="PIRSF" id="PIRSF000654">
    <property type="entry name" value="Integrin-linked_kinase"/>
    <property type="match status" value="1"/>
</dbReference>
<dbReference type="PANTHER" id="PTHR24348:SF22">
    <property type="entry name" value="NON-SPECIFIC SERINE_THREONINE PROTEIN KINASE"/>
    <property type="match status" value="1"/>
</dbReference>
<evidence type="ECO:0000313" key="15">
    <source>
        <dbReference type="EMBL" id="RPA85334.1"/>
    </source>
</evidence>
<keyword evidence="16" id="KW-1185">Reference proteome</keyword>
<comment type="catalytic activity">
    <reaction evidence="10">
        <text>L-threonyl-[protein] + ATP = O-phospho-L-threonyl-[protein] + ADP + H(+)</text>
        <dbReference type="Rhea" id="RHEA:46608"/>
        <dbReference type="Rhea" id="RHEA-COMP:11060"/>
        <dbReference type="Rhea" id="RHEA-COMP:11605"/>
        <dbReference type="ChEBI" id="CHEBI:15378"/>
        <dbReference type="ChEBI" id="CHEBI:30013"/>
        <dbReference type="ChEBI" id="CHEBI:30616"/>
        <dbReference type="ChEBI" id="CHEBI:61977"/>
        <dbReference type="ChEBI" id="CHEBI:456216"/>
        <dbReference type="EC" id="2.7.11.1"/>
    </reaction>
</comment>
<evidence type="ECO:0000256" key="1">
    <source>
        <dbReference type="ARBA" id="ARBA00004623"/>
    </source>
</evidence>
<proteinExistence type="inferred from homology"/>
<evidence type="ECO:0000256" key="7">
    <source>
        <dbReference type="ARBA" id="ARBA00022840"/>
    </source>
</evidence>
<dbReference type="GO" id="GO:0061709">
    <property type="term" value="P:reticulophagy"/>
    <property type="evidence" value="ECO:0007669"/>
    <property type="project" value="TreeGrafter"/>
</dbReference>
<evidence type="ECO:0000256" key="9">
    <source>
        <dbReference type="ARBA" id="ARBA00030237"/>
    </source>
</evidence>
<evidence type="ECO:0000256" key="11">
    <source>
        <dbReference type="ARBA" id="ARBA00048679"/>
    </source>
</evidence>
<organism evidence="15 16">
    <name type="scientific">Ascobolus immersus RN42</name>
    <dbReference type="NCBI Taxonomy" id="1160509"/>
    <lineage>
        <taxon>Eukaryota</taxon>
        <taxon>Fungi</taxon>
        <taxon>Dikarya</taxon>
        <taxon>Ascomycota</taxon>
        <taxon>Pezizomycotina</taxon>
        <taxon>Pezizomycetes</taxon>
        <taxon>Pezizales</taxon>
        <taxon>Ascobolaceae</taxon>
        <taxon>Ascobolus</taxon>
    </lineage>
</organism>
<dbReference type="PROSITE" id="PS00108">
    <property type="entry name" value="PROTEIN_KINASE_ST"/>
    <property type="match status" value="1"/>
</dbReference>
<comment type="catalytic activity">
    <reaction evidence="11">
        <text>L-seryl-[protein] + ATP = O-phospho-L-seryl-[protein] + ADP + H(+)</text>
        <dbReference type="Rhea" id="RHEA:17989"/>
        <dbReference type="Rhea" id="RHEA-COMP:9863"/>
        <dbReference type="Rhea" id="RHEA-COMP:11604"/>
        <dbReference type="ChEBI" id="CHEBI:15378"/>
        <dbReference type="ChEBI" id="CHEBI:29999"/>
        <dbReference type="ChEBI" id="CHEBI:30616"/>
        <dbReference type="ChEBI" id="CHEBI:83421"/>
        <dbReference type="ChEBI" id="CHEBI:456216"/>
        <dbReference type="EC" id="2.7.11.1"/>
    </reaction>
</comment>
<dbReference type="OrthoDB" id="346907at2759"/>
<comment type="subcellular location">
    <subcellularLocation>
        <location evidence="1">Preautophagosomal structure membrane</location>
        <topology evidence="1">Peripheral membrane protein</topology>
    </subcellularLocation>
</comment>
<dbReference type="FunFam" id="3.30.200.20:FF:000042">
    <property type="entry name" value="Aurora kinase A"/>
    <property type="match status" value="1"/>
</dbReference>
<gene>
    <name evidence="15" type="ORF">BJ508DRAFT_193900</name>
</gene>
<evidence type="ECO:0000259" key="14">
    <source>
        <dbReference type="PROSITE" id="PS50011"/>
    </source>
</evidence>
<protein>
    <recommendedName>
        <fullName evidence="2">non-specific serine/threonine protein kinase</fullName>
        <ecNumber evidence="2">2.7.11.1</ecNumber>
    </recommendedName>
    <alternativeName>
        <fullName evidence="9">Autophagy-related protein 1</fullName>
    </alternativeName>
</protein>
<dbReference type="InterPro" id="IPR017441">
    <property type="entry name" value="Protein_kinase_ATP_BS"/>
</dbReference>
<feature type="domain" description="Protein kinase" evidence="14">
    <location>
        <begin position="21"/>
        <end position="282"/>
    </location>
</feature>
<dbReference type="EC" id="2.7.11.1" evidence="2"/>
<evidence type="ECO:0000256" key="4">
    <source>
        <dbReference type="ARBA" id="ARBA00022679"/>
    </source>
</evidence>
<evidence type="ECO:0000256" key="13">
    <source>
        <dbReference type="RuleBase" id="RU000304"/>
    </source>
</evidence>
<feature type="binding site" evidence="12">
    <location>
        <position position="50"/>
    </location>
    <ligand>
        <name>ATP</name>
        <dbReference type="ChEBI" id="CHEBI:30616"/>
    </ligand>
</feature>
<dbReference type="GO" id="GO:0010506">
    <property type="term" value="P:regulation of autophagy"/>
    <property type="evidence" value="ECO:0007669"/>
    <property type="project" value="InterPro"/>
</dbReference>
<dbReference type="Pfam" id="PF00069">
    <property type="entry name" value="Pkinase"/>
    <property type="match status" value="1"/>
</dbReference>
<evidence type="ECO:0000313" key="16">
    <source>
        <dbReference type="Proteomes" id="UP000275078"/>
    </source>
</evidence>
<keyword evidence="8" id="KW-0072">Autophagy</keyword>
<dbReference type="GO" id="GO:0042594">
    <property type="term" value="P:response to starvation"/>
    <property type="evidence" value="ECO:0007669"/>
    <property type="project" value="TreeGrafter"/>
</dbReference>
<evidence type="ECO:0000256" key="5">
    <source>
        <dbReference type="ARBA" id="ARBA00022741"/>
    </source>
</evidence>
<feature type="non-terminal residue" evidence="15">
    <location>
        <position position="282"/>
    </location>
</feature>